<dbReference type="PROSITE" id="PS00108">
    <property type="entry name" value="PROTEIN_KINASE_ST"/>
    <property type="match status" value="1"/>
</dbReference>
<evidence type="ECO:0000256" key="6">
    <source>
        <dbReference type="ARBA" id="ARBA00022777"/>
    </source>
</evidence>
<evidence type="ECO:0000256" key="9">
    <source>
        <dbReference type="ARBA" id="ARBA00048679"/>
    </source>
</evidence>
<comment type="catalytic activity">
    <reaction evidence="9">
        <text>L-seryl-[protein] + ATP = O-phospho-L-seryl-[protein] + ADP + H(+)</text>
        <dbReference type="Rhea" id="RHEA:17989"/>
        <dbReference type="Rhea" id="RHEA-COMP:9863"/>
        <dbReference type="Rhea" id="RHEA-COMP:11604"/>
        <dbReference type="ChEBI" id="CHEBI:15378"/>
        <dbReference type="ChEBI" id="CHEBI:29999"/>
        <dbReference type="ChEBI" id="CHEBI:30616"/>
        <dbReference type="ChEBI" id="CHEBI:83421"/>
        <dbReference type="ChEBI" id="CHEBI:456216"/>
        <dbReference type="EC" id="2.7.11.1"/>
    </reaction>
</comment>
<comment type="catalytic activity">
    <reaction evidence="8">
        <text>L-threonyl-[protein] + ATP = O-phospho-L-threonyl-[protein] + ADP + H(+)</text>
        <dbReference type="Rhea" id="RHEA:46608"/>
        <dbReference type="Rhea" id="RHEA-COMP:11060"/>
        <dbReference type="Rhea" id="RHEA-COMP:11605"/>
        <dbReference type="ChEBI" id="CHEBI:15378"/>
        <dbReference type="ChEBI" id="CHEBI:30013"/>
        <dbReference type="ChEBI" id="CHEBI:30616"/>
        <dbReference type="ChEBI" id="CHEBI:61977"/>
        <dbReference type="ChEBI" id="CHEBI:456216"/>
        <dbReference type="EC" id="2.7.11.1"/>
    </reaction>
</comment>
<dbReference type="RefSeq" id="XP_012695392.2">
    <property type="nucleotide sequence ID" value="XM_012839938.3"/>
</dbReference>
<dbReference type="FunFam" id="1.10.510.10:FF:000571">
    <property type="entry name" value="Maternal embryonic leucine zipper kinase"/>
    <property type="match status" value="1"/>
</dbReference>
<dbReference type="OrthoDB" id="248923at2759"/>
<dbReference type="GO" id="GO:0004674">
    <property type="term" value="F:protein serine/threonine kinase activity"/>
    <property type="evidence" value="ECO:0007669"/>
    <property type="project" value="UniProtKB-KW"/>
</dbReference>
<dbReference type="PANTHER" id="PTHR44899:SF3">
    <property type="entry name" value="SERINE_THREONINE-PROTEIN KINASE NEK1"/>
    <property type="match status" value="1"/>
</dbReference>
<evidence type="ECO:0000313" key="14">
    <source>
        <dbReference type="RefSeq" id="XP_012695392.2"/>
    </source>
</evidence>
<dbReference type="PANTHER" id="PTHR44899">
    <property type="entry name" value="CAMK FAMILY PROTEIN KINASE"/>
    <property type="match status" value="1"/>
</dbReference>
<dbReference type="AlphaFoldDB" id="A0A6P3WCS0"/>
<keyword evidence="3" id="KW-0723">Serine/threonine-protein kinase</keyword>
<feature type="region of interest" description="Disordered" evidence="11">
    <location>
        <begin position="309"/>
        <end position="394"/>
    </location>
</feature>
<dbReference type="InterPro" id="IPR000719">
    <property type="entry name" value="Prot_kinase_dom"/>
</dbReference>
<organism evidence="13 14">
    <name type="scientific">Clupea harengus</name>
    <name type="common">Atlantic herring</name>
    <dbReference type="NCBI Taxonomy" id="7950"/>
    <lineage>
        <taxon>Eukaryota</taxon>
        <taxon>Metazoa</taxon>
        <taxon>Chordata</taxon>
        <taxon>Craniata</taxon>
        <taxon>Vertebrata</taxon>
        <taxon>Euteleostomi</taxon>
        <taxon>Actinopterygii</taxon>
        <taxon>Neopterygii</taxon>
        <taxon>Teleostei</taxon>
        <taxon>Clupei</taxon>
        <taxon>Clupeiformes</taxon>
        <taxon>Clupeoidei</taxon>
        <taxon>Clupeidae</taxon>
        <taxon>Clupea</taxon>
    </lineage>
</organism>
<evidence type="ECO:0000256" key="3">
    <source>
        <dbReference type="ARBA" id="ARBA00022527"/>
    </source>
</evidence>
<dbReference type="SUPFAM" id="SSF56112">
    <property type="entry name" value="Protein kinase-like (PK-like)"/>
    <property type="match status" value="1"/>
</dbReference>
<name>A0A6P3WCS0_CLUHA</name>
<evidence type="ECO:0000256" key="1">
    <source>
        <dbReference type="ARBA" id="ARBA00010886"/>
    </source>
</evidence>
<sequence length="502" mass="56168">METYESILSLGRGATAVVFLMKHAATSKLYAVKRIGIESSHKARTKEAVLQEAEILKKLKHPHVVTWNDTVFDSTNQLIYIVMDYCDGGTLEEQIQTRKPKDYFAEERVMEWFVQVTMAVSFIHSAKVLHRDIKTSNVLLTKKGILKVGDFGISKMMSNTLDLACTCVGTPRYLSPELCRDVPYSSKSDIWGLGCLLYEICALRCPFDATNLLSLFYKIIKGEYEPVSDCYSKALHTLIKTMLNDVPENRPSANSILNTAYVQEHLSHFVQHRETELSKMCTDCPAPPKEDADGERQCSGKQGIAVASVEDVDGNAKAAGPLVSTLEEEDEDGHETDKDEEYIGSDYSEDFDDQESLSSTEDSLDKMESHSHNSTVEDALNESCGAAGDTDLTDYPDDFEEVEEDDLMDVVSNAKVAMEMSVEDDDFGEEVHLKDAGGLSVTMKVLRERYLEDVGPSLYREISGHFVNGFTPKDLQPQFEHMLGTDHLETCYLIFNIDQEPT</sequence>
<dbReference type="InterPro" id="IPR017441">
    <property type="entry name" value="Protein_kinase_ATP_BS"/>
</dbReference>
<dbReference type="GO" id="GO:0005524">
    <property type="term" value="F:ATP binding"/>
    <property type="evidence" value="ECO:0007669"/>
    <property type="project" value="UniProtKB-UniRule"/>
</dbReference>
<evidence type="ECO:0000256" key="11">
    <source>
        <dbReference type="SAM" id="MobiDB-lite"/>
    </source>
</evidence>
<dbReference type="InterPro" id="IPR011009">
    <property type="entry name" value="Kinase-like_dom_sf"/>
</dbReference>
<dbReference type="Proteomes" id="UP000515152">
    <property type="component" value="Chromosome 20"/>
</dbReference>
<feature type="binding site" evidence="10">
    <location>
        <position position="33"/>
    </location>
    <ligand>
        <name>ATP</name>
        <dbReference type="ChEBI" id="CHEBI:30616"/>
    </ligand>
</feature>
<dbReference type="KEGG" id="char:105911148"/>
<accession>A0A6P3WCS0</accession>
<keyword evidence="4" id="KW-0808">Transferase</keyword>
<keyword evidence="7 10" id="KW-0067">ATP-binding</keyword>
<evidence type="ECO:0000256" key="2">
    <source>
        <dbReference type="ARBA" id="ARBA00012513"/>
    </source>
</evidence>
<proteinExistence type="inferred from homology"/>
<evidence type="ECO:0000256" key="8">
    <source>
        <dbReference type="ARBA" id="ARBA00047899"/>
    </source>
</evidence>
<evidence type="ECO:0000313" key="13">
    <source>
        <dbReference type="Proteomes" id="UP000515152"/>
    </source>
</evidence>
<dbReference type="Gene3D" id="1.10.510.10">
    <property type="entry name" value="Transferase(Phosphotransferase) domain 1"/>
    <property type="match status" value="1"/>
</dbReference>
<keyword evidence="5 10" id="KW-0547">Nucleotide-binding</keyword>
<feature type="compositionally biased region" description="Acidic residues" evidence="11">
    <location>
        <begin position="326"/>
        <end position="355"/>
    </location>
</feature>
<evidence type="ECO:0000256" key="5">
    <source>
        <dbReference type="ARBA" id="ARBA00022741"/>
    </source>
</evidence>
<feature type="domain" description="Protein kinase" evidence="12">
    <location>
        <begin position="4"/>
        <end position="262"/>
    </location>
</feature>
<evidence type="ECO:0000256" key="4">
    <source>
        <dbReference type="ARBA" id="ARBA00022679"/>
    </source>
</evidence>
<protein>
    <recommendedName>
        <fullName evidence="2">non-specific serine/threonine protein kinase</fullName>
        <ecNumber evidence="2">2.7.11.1</ecNumber>
    </recommendedName>
</protein>
<dbReference type="Pfam" id="PF00069">
    <property type="entry name" value="Pkinase"/>
    <property type="match status" value="1"/>
</dbReference>
<gene>
    <name evidence="14" type="primary">nek12</name>
</gene>
<evidence type="ECO:0000256" key="7">
    <source>
        <dbReference type="ARBA" id="ARBA00022840"/>
    </source>
</evidence>
<comment type="similarity">
    <text evidence="1">Belongs to the protein kinase superfamily. NEK Ser/Thr protein kinase family. NIMA subfamily.</text>
</comment>
<dbReference type="PROSITE" id="PS50011">
    <property type="entry name" value="PROTEIN_KINASE_DOM"/>
    <property type="match status" value="1"/>
</dbReference>
<dbReference type="EC" id="2.7.11.1" evidence="2"/>
<reference evidence="14" key="1">
    <citation type="submission" date="2025-08" db="UniProtKB">
        <authorList>
            <consortium name="RefSeq"/>
        </authorList>
    </citation>
    <scope>IDENTIFICATION</scope>
</reference>
<evidence type="ECO:0000256" key="10">
    <source>
        <dbReference type="PROSITE-ProRule" id="PRU10141"/>
    </source>
</evidence>
<keyword evidence="13" id="KW-1185">Reference proteome</keyword>
<dbReference type="SMART" id="SM00220">
    <property type="entry name" value="S_TKc"/>
    <property type="match status" value="1"/>
</dbReference>
<dbReference type="CTD" id="548344"/>
<dbReference type="GeneID" id="105911148"/>
<dbReference type="InterPro" id="IPR008271">
    <property type="entry name" value="Ser/Thr_kinase_AS"/>
</dbReference>
<dbReference type="CDD" id="cd08215">
    <property type="entry name" value="STKc_Nek"/>
    <property type="match status" value="1"/>
</dbReference>
<keyword evidence="6 14" id="KW-0418">Kinase</keyword>
<evidence type="ECO:0000259" key="12">
    <source>
        <dbReference type="PROSITE" id="PS50011"/>
    </source>
</evidence>
<dbReference type="PROSITE" id="PS00107">
    <property type="entry name" value="PROTEIN_KINASE_ATP"/>
    <property type="match status" value="1"/>
</dbReference>
<dbReference type="InterPro" id="IPR051131">
    <property type="entry name" value="NEK_Ser/Thr_kinase_NIMA"/>
</dbReference>